<evidence type="ECO:0000313" key="2">
    <source>
        <dbReference type="Proteomes" id="UP000829476"/>
    </source>
</evidence>
<gene>
    <name evidence="1" type="ORF">MQE36_07525</name>
</gene>
<reference evidence="1 2" key="1">
    <citation type="journal article" date="2018" name="Int. J. Syst. Evol. Microbiol.">
        <title>Zhouia spongiae sp. nov., isolated from a marine sponge.</title>
        <authorList>
            <person name="Zhuang L."/>
            <person name="Lin B."/>
            <person name="Qin F."/>
            <person name="Luo L."/>
        </authorList>
    </citation>
    <scope>NUCLEOTIDE SEQUENCE [LARGE SCALE GENOMIC DNA]</scope>
    <source>
        <strain evidence="1 2">HN-Y44</strain>
    </source>
</reference>
<dbReference type="EMBL" id="CP094326">
    <property type="protein sequence ID" value="UNZ00183.1"/>
    <property type="molecule type" value="Genomic_DNA"/>
</dbReference>
<dbReference type="Proteomes" id="UP000829476">
    <property type="component" value="Chromosome"/>
</dbReference>
<evidence type="ECO:0000313" key="1">
    <source>
        <dbReference type="EMBL" id="UNZ00183.1"/>
    </source>
</evidence>
<name>A0ABY3YQU7_9FLAO</name>
<evidence type="ECO:0008006" key="3">
    <source>
        <dbReference type="Google" id="ProtNLM"/>
    </source>
</evidence>
<accession>A0ABY3YQU7</accession>
<proteinExistence type="predicted"/>
<dbReference type="RefSeq" id="WP_242938550.1">
    <property type="nucleotide sequence ID" value="NZ_CP094326.1"/>
</dbReference>
<keyword evidence="2" id="KW-1185">Reference proteome</keyword>
<sequence length="274" mass="31846">MNVADFIYVLQHPETLSGEDFIAMEKILDDYPYFQPARALFLKGLKTQDSFKYNNELKKTAAYTTDRKILFDFITSEVFLQNKIADKIFSQVISQIKITAHEEIRLRDNETFGFKESDADAVLDPELFKPKSSDSKKKLKIGEPLDFSQHEKHSFSEWLKLSSYTPIERDKKPEKGKIKKNSLHNKLDLINKFIENNPKISPVKESSNPVNLAKENQAEKSELMTETLARVYLEQRKYKKAIQAYKILSLKYPEKSGFFADQINAIKKLQQQHN</sequence>
<organism evidence="1 2">
    <name type="scientific">Zhouia spongiae</name>
    <dbReference type="NCBI Taxonomy" id="2202721"/>
    <lineage>
        <taxon>Bacteria</taxon>
        <taxon>Pseudomonadati</taxon>
        <taxon>Bacteroidota</taxon>
        <taxon>Flavobacteriia</taxon>
        <taxon>Flavobacteriales</taxon>
        <taxon>Flavobacteriaceae</taxon>
        <taxon>Zhouia</taxon>
    </lineage>
</organism>
<protein>
    <recommendedName>
        <fullName evidence="3">Tetratricopeptide repeat protein</fullName>
    </recommendedName>
</protein>